<feature type="region of interest" description="Disordered" evidence="1">
    <location>
        <begin position="1"/>
        <end position="66"/>
    </location>
</feature>
<name>A0ABR8ULZ8_9GAMM</name>
<feature type="region of interest" description="Disordered" evidence="1">
    <location>
        <begin position="175"/>
        <end position="210"/>
    </location>
</feature>
<feature type="compositionally biased region" description="Basic residues" evidence="1">
    <location>
        <begin position="14"/>
        <end position="28"/>
    </location>
</feature>
<evidence type="ECO:0000313" key="2">
    <source>
        <dbReference type="EMBL" id="MBD7988875.1"/>
    </source>
</evidence>
<organism evidence="2 3">
    <name type="scientific">Luteimonas colneyensis</name>
    <dbReference type="NCBI Taxonomy" id="2762230"/>
    <lineage>
        <taxon>Bacteria</taxon>
        <taxon>Pseudomonadati</taxon>
        <taxon>Pseudomonadota</taxon>
        <taxon>Gammaproteobacteria</taxon>
        <taxon>Lysobacterales</taxon>
        <taxon>Lysobacteraceae</taxon>
        <taxon>Luteimonas</taxon>
    </lineage>
</organism>
<dbReference type="Proteomes" id="UP000647183">
    <property type="component" value="Unassembled WGS sequence"/>
</dbReference>
<feature type="compositionally biased region" description="Basic and acidic residues" evidence="1">
    <location>
        <begin position="38"/>
        <end position="50"/>
    </location>
</feature>
<keyword evidence="3" id="KW-1185">Reference proteome</keyword>
<comment type="caution">
    <text evidence="2">The sequence shown here is derived from an EMBL/GenBank/DDBJ whole genome shotgun (WGS) entry which is preliminary data.</text>
</comment>
<accession>A0ABR8ULZ8</accession>
<gene>
    <name evidence="2" type="ORF">H9645_12625</name>
</gene>
<dbReference type="Pfam" id="PF11445">
    <property type="entry name" value="DUF2894"/>
    <property type="match status" value="1"/>
</dbReference>
<feature type="compositionally biased region" description="Low complexity" evidence="1">
    <location>
        <begin position="176"/>
        <end position="191"/>
    </location>
</feature>
<feature type="compositionally biased region" description="Pro residues" evidence="1">
    <location>
        <begin position="53"/>
        <end position="62"/>
    </location>
</feature>
<evidence type="ECO:0000256" key="1">
    <source>
        <dbReference type="SAM" id="MobiDB-lite"/>
    </source>
</evidence>
<feature type="compositionally biased region" description="Basic residues" evidence="1">
    <location>
        <begin position="192"/>
        <end position="201"/>
    </location>
</feature>
<dbReference type="InterPro" id="IPR021549">
    <property type="entry name" value="DUF2894"/>
</dbReference>
<dbReference type="EMBL" id="JACSQJ010000008">
    <property type="protein sequence ID" value="MBD7988875.1"/>
    <property type="molecule type" value="Genomic_DNA"/>
</dbReference>
<protein>
    <submittedName>
        <fullName evidence="2">DUF2894 domain-containing protein</fullName>
    </submittedName>
</protein>
<sequence length="210" mass="22118">MPMRRGARATAASRWRRCRGRRRRRTGGRRVVDSTATEGEREGVASRDDAPGVSPPATPPTPGAGAVAGLVDALGDWSKEREALLAGLDAGLPGAAEWPALPGLDDVRGLWAQLRGREQVRRALVPPPADAGPLNSRALASRMLRLMQEESPGYLRHFTAYVDMLAGLQVLQPGEASASAGARPGAAAPGRTRAKARRSRGASRPPAVAD</sequence>
<proteinExistence type="predicted"/>
<evidence type="ECO:0000313" key="3">
    <source>
        <dbReference type="Proteomes" id="UP000647183"/>
    </source>
</evidence>
<reference evidence="2 3" key="1">
    <citation type="submission" date="2020-08" db="EMBL/GenBank/DDBJ databases">
        <title>A Genomic Blueprint of the Chicken Gut Microbiome.</title>
        <authorList>
            <person name="Gilroy R."/>
            <person name="Ravi A."/>
            <person name="Getino M."/>
            <person name="Pursley I."/>
            <person name="Horton D.L."/>
            <person name="Alikhan N.-F."/>
            <person name="Baker D."/>
            <person name="Gharbi K."/>
            <person name="Hall N."/>
            <person name="Watson M."/>
            <person name="Adriaenssens E.M."/>
            <person name="Foster-Nyarko E."/>
            <person name="Jarju S."/>
            <person name="Secka A."/>
            <person name="Antonio M."/>
            <person name="Oren A."/>
            <person name="Chaudhuri R."/>
            <person name="La Ragione R.M."/>
            <person name="Hildebrand F."/>
            <person name="Pallen M.J."/>
        </authorList>
    </citation>
    <scope>NUCLEOTIDE SEQUENCE [LARGE SCALE GENOMIC DNA]</scope>
    <source>
        <strain evidence="2 3">Sa2BVA3</strain>
    </source>
</reference>